<dbReference type="GO" id="GO:0035267">
    <property type="term" value="C:NuA4 histone acetyltransferase complex"/>
    <property type="evidence" value="ECO:0007669"/>
    <property type="project" value="InterPro"/>
</dbReference>
<dbReference type="SUPFAM" id="SSF46689">
    <property type="entry name" value="Homeodomain-like"/>
    <property type="match status" value="1"/>
</dbReference>
<evidence type="ECO:0000256" key="1">
    <source>
        <dbReference type="ARBA" id="ARBA00004123"/>
    </source>
</evidence>
<evidence type="ECO:0000313" key="8">
    <source>
        <dbReference type="EMBL" id="KAK3244063.1"/>
    </source>
</evidence>
<evidence type="ECO:0000259" key="7">
    <source>
        <dbReference type="SMART" id="SM00717"/>
    </source>
</evidence>
<comment type="subcellular location">
    <subcellularLocation>
        <location evidence="1">Nucleus</location>
    </subcellularLocation>
</comment>
<gene>
    <name evidence="8" type="ORF">CYMTET_46311</name>
</gene>
<feature type="compositionally biased region" description="Basic residues" evidence="6">
    <location>
        <begin position="492"/>
        <end position="502"/>
    </location>
</feature>
<accession>A0AAE0BWE0</accession>
<dbReference type="GO" id="GO:0006338">
    <property type="term" value="P:chromatin remodeling"/>
    <property type="evidence" value="ECO:0007669"/>
    <property type="project" value="InterPro"/>
</dbReference>
<dbReference type="Pfam" id="PF16282">
    <property type="entry name" value="SANT_DAMP1_like"/>
    <property type="match status" value="1"/>
</dbReference>
<dbReference type="Gene3D" id="1.10.10.60">
    <property type="entry name" value="Homeodomain-like"/>
    <property type="match status" value="1"/>
</dbReference>
<dbReference type="PANTHER" id="PTHR12855">
    <property type="entry name" value="DNA METHYLTRANSFERASE 1-ASSOCIATED PROTEIN 1 FAMILY MEMBER"/>
    <property type="match status" value="1"/>
</dbReference>
<feature type="compositionally biased region" description="Basic residues" evidence="6">
    <location>
        <begin position="516"/>
        <end position="527"/>
    </location>
</feature>
<evidence type="ECO:0000313" key="9">
    <source>
        <dbReference type="Proteomes" id="UP001190700"/>
    </source>
</evidence>
<dbReference type="GO" id="GO:0000812">
    <property type="term" value="C:Swr1 complex"/>
    <property type="evidence" value="ECO:0007669"/>
    <property type="project" value="TreeGrafter"/>
</dbReference>
<keyword evidence="4" id="KW-0804">Transcription</keyword>
<reference evidence="8 9" key="1">
    <citation type="journal article" date="2015" name="Genome Biol. Evol.">
        <title>Comparative Genomics of a Bacterivorous Green Alga Reveals Evolutionary Causalities and Consequences of Phago-Mixotrophic Mode of Nutrition.</title>
        <authorList>
            <person name="Burns J.A."/>
            <person name="Paasch A."/>
            <person name="Narechania A."/>
            <person name="Kim E."/>
        </authorList>
    </citation>
    <scope>NUCLEOTIDE SEQUENCE [LARGE SCALE GENOMIC DNA]</scope>
    <source>
        <strain evidence="8 9">PLY_AMNH</strain>
    </source>
</reference>
<keyword evidence="5" id="KW-0539">Nucleus</keyword>
<evidence type="ECO:0000256" key="2">
    <source>
        <dbReference type="ARBA" id="ARBA00022853"/>
    </source>
</evidence>
<feature type="region of interest" description="Disordered" evidence="6">
    <location>
        <begin position="446"/>
        <end position="527"/>
    </location>
</feature>
<proteinExistence type="predicted"/>
<keyword evidence="3" id="KW-0805">Transcription regulation</keyword>
<dbReference type="AlphaFoldDB" id="A0AAE0BWE0"/>
<evidence type="ECO:0000256" key="5">
    <source>
        <dbReference type="ARBA" id="ARBA00023242"/>
    </source>
</evidence>
<organism evidence="8 9">
    <name type="scientific">Cymbomonas tetramitiformis</name>
    <dbReference type="NCBI Taxonomy" id="36881"/>
    <lineage>
        <taxon>Eukaryota</taxon>
        <taxon>Viridiplantae</taxon>
        <taxon>Chlorophyta</taxon>
        <taxon>Pyramimonadophyceae</taxon>
        <taxon>Pyramimonadales</taxon>
        <taxon>Pyramimonadaceae</taxon>
        <taxon>Cymbomonas</taxon>
    </lineage>
</organism>
<dbReference type="InterPro" id="IPR009057">
    <property type="entry name" value="Homeodomain-like_sf"/>
</dbReference>
<dbReference type="InterPro" id="IPR032563">
    <property type="entry name" value="DAMP1_SANT-like"/>
</dbReference>
<evidence type="ECO:0000256" key="4">
    <source>
        <dbReference type="ARBA" id="ARBA00023163"/>
    </source>
</evidence>
<comment type="caution">
    <text evidence="8">The sequence shown here is derived from an EMBL/GenBank/DDBJ whole genome shotgun (WGS) entry which is preliminary data.</text>
</comment>
<evidence type="ECO:0000256" key="3">
    <source>
        <dbReference type="ARBA" id="ARBA00023015"/>
    </source>
</evidence>
<keyword evidence="9" id="KW-1185">Reference proteome</keyword>
<keyword evidence="2" id="KW-0156">Chromatin regulator</keyword>
<name>A0AAE0BWE0_9CHLO</name>
<dbReference type="GO" id="GO:0000122">
    <property type="term" value="P:negative regulation of transcription by RNA polymerase II"/>
    <property type="evidence" value="ECO:0007669"/>
    <property type="project" value="TreeGrafter"/>
</dbReference>
<dbReference type="Proteomes" id="UP001190700">
    <property type="component" value="Unassembled WGS sequence"/>
</dbReference>
<sequence>MDIRDILGIKGDAVQTKAKAKDPSLKKPEGVSREVWQITQGFSYHGDGAPPVVPTGAPVGLKEKRKTAAKKVNWQWKPFTSSARSDGLQLNHWVKANGGGGVGSNGGDVGGDYAFAKYNKKVDIVKYSDEEYAASLIDDKWTREETDHLFDLCERYDLRFVIIADRYALEARTCEDLKQRYYSVAKKLLEQRGNGAEETLNHPIVRQPFNSAHERERKRCLEIMLGRTPQQLQEEAELMERARVIEEERRKREAILPSPKVPQAVTPHALATTPSLSASPSGRSRIRGQSERGGEDRLTPVPLKADDSLEAHRPVRSAVEVEEFVDTGPLSLGPLGGAKPEPGVYLRSKFTATAASSVALLGAAPRISKRVDQVLDELGIKALRTPTRATTRLWLQARTEAATLLELRKQRSRQQEALGVAAQPSAQASALAATTVVPAYNTPAAQAVGAPSATPKAQRSARVAGAVDSMSTPMVTEREVVTPNTGTDPKNSNKRGGLKRKVPAPARFEDSPPRRTDKRPRVGRKVE</sequence>
<dbReference type="GO" id="GO:0003714">
    <property type="term" value="F:transcription corepressor activity"/>
    <property type="evidence" value="ECO:0007669"/>
    <property type="project" value="TreeGrafter"/>
</dbReference>
<feature type="compositionally biased region" description="Basic and acidic residues" evidence="6">
    <location>
        <begin position="288"/>
        <end position="301"/>
    </location>
</feature>
<dbReference type="SMART" id="SM00717">
    <property type="entry name" value="SANT"/>
    <property type="match status" value="1"/>
</dbReference>
<evidence type="ECO:0000256" key="6">
    <source>
        <dbReference type="SAM" id="MobiDB-lite"/>
    </source>
</evidence>
<feature type="region of interest" description="Disordered" evidence="6">
    <location>
        <begin position="262"/>
        <end position="301"/>
    </location>
</feature>
<dbReference type="InterPro" id="IPR027109">
    <property type="entry name" value="Swc4/Dmap1"/>
</dbReference>
<dbReference type="FunFam" id="1.10.10.60:FF:000087">
    <property type="entry name" value="DNA methyltransferase 1-associated protein 1"/>
    <property type="match status" value="1"/>
</dbReference>
<dbReference type="InterPro" id="IPR001005">
    <property type="entry name" value="SANT/Myb"/>
</dbReference>
<protein>
    <recommendedName>
        <fullName evidence="7">Myb-like domain-containing protein</fullName>
    </recommendedName>
</protein>
<feature type="domain" description="Myb-like" evidence="7">
    <location>
        <begin position="137"/>
        <end position="187"/>
    </location>
</feature>
<feature type="compositionally biased region" description="Polar residues" evidence="6">
    <location>
        <begin position="272"/>
        <end position="282"/>
    </location>
</feature>
<dbReference type="PANTHER" id="PTHR12855:SF10">
    <property type="entry name" value="DNA METHYLTRANSFERASE 1-ASSOCIATED PROTEIN 1"/>
    <property type="match status" value="1"/>
</dbReference>
<dbReference type="EMBL" id="LGRX02032335">
    <property type="protein sequence ID" value="KAK3244063.1"/>
    <property type="molecule type" value="Genomic_DNA"/>
</dbReference>
<dbReference type="GO" id="GO:0006281">
    <property type="term" value="P:DNA repair"/>
    <property type="evidence" value="ECO:0007669"/>
    <property type="project" value="InterPro"/>
</dbReference>